<proteinExistence type="predicted"/>
<dbReference type="EMBL" id="MN577570">
    <property type="protein sequence ID" value="QGT49756.1"/>
    <property type="molecule type" value="Genomic_DNA"/>
</dbReference>
<reference evidence="1" key="1">
    <citation type="journal article" date="2020" name="J. ISSAAS">
        <title>Lactobacilli and other gastrointestinal microbiota of Peromyscus leucopus, reservoir host for agents of Lyme disease and other zoonoses in North America.</title>
        <authorList>
            <person name="Milovic A."/>
            <person name="Bassam K."/>
            <person name="Shao H."/>
            <person name="Chatzistamou I."/>
            <person name="Tufts D.M."/>
            <person name="Diuk-Wasser M."/>
            <person name="Barbour A.G."/>
        </authorList>
    </citation>
    <scope>NUCLEOTIDE SEQUENCE</scope>
    <source>
        <strain evidence="1">LL20</strain>
    </source>
</reference>
<sequence>MTEKLDLLFGTKILNRQTNEIGLLIKTWKNEFVDGSIWFATCVDTKGKRYHIELDEIVPMEVVNDSEE</sequence>
<protein>
    <recommendedName>
        <fullName evidence="2">DUF4926 domain-containing protein</fullName>
    </recommendedName>
</protein>
<gene>
    <name evidence="1" type="ORF">Melaina855_1430</name>
</gene>
<organism evidence="1">
    <name type="scientific">uncultured Candidatus Melainabacteria bacterium</name>
    <dbReference type="NCBI Taxonomy" id="2682970"/>
    <lineage>
        <taxon>Bacteria</taxon>
        <taxon>Bacillati</taxon>
        <taxon>Candidatus Melainabacteria</taxon>
        <taxon>environmental samples</taxon>
    </lineage>
</organism>
<accession>A0A650EJM3</accession>
<name>A0A650EJM3_9BACT</name>
<dbReference type="AlphaFoldDB" id="A0A650EJM3"/>
<evidence type="ECO:0008006" key="2">
    <source>
        <dbReference type="Google" id="ProtNLM"/>
    </source>
</evidence>
<evidence type="ECO:0000313" key="1">
    <source>
        <dbReference type="EMBL" id="QGT49756.1"/>
    </source>
</evidence>